<dbReference type="AlphaFoldDB" id="A0A9P0L752"/>
<name>A0A9P0L752_ACAOB</name>
<reference evidence="1" key="1">
    <citation type="submission" date="2022-03" db="EMBL/GenBank/DDBJ databases">
        <authorList>
            <person name="Sayadi A."/>
        </authorList>
    </citation>
    <scope>NUCLEOTIDE SEQUENCE</scope>
</reference>
<evidence type="ECO:0000313" key="2">
    <source>
        <dbReference type="Proteomes" id="UP001152888"/>
    </source>
</evidence>
<gene>
    <name evidence="1" type="ORF">ACAOBT_LOCUS19988</name>
</gene>
<organism evidence="1 2">
    <name type="scientific">Acanthoscelides obtectus</name>
    <name type="common">Bean weevil</name>
    <name type="synonym">Bruchus obtectus</name>
    <dbReference type="NCBI Taxonomy" id="200917"/>
    <lineage>
        <taxon>Eukaryota</taxon>
        <taxon>Metazoa</taxon>
        <taxon>Ecdysozoa</taxon>
        <taxon>Arthropoda</taxon>
        <taxon>Hexapoda</taxon>
        <taxon>Insecta</taxon>
        <taxon>Pterygota</taxon>
        <taxon>Neoptera</taxon>
        <taxon>Endopterygota</taxon>
        <taxon>Coleoptera</taxon>
        <taxon>Polyphaga</taxon>
        <taxon>Cucujiformia</taxon>
        <taxon>Chrysomeloidea</taxon>
        <taxon>Chrysomelidae</taxon>
        <taxon>Bruchinae</taxon>
        <taxon>Bruchini</taxon>
        <taxon>Acanthoscelides</taxon>
    </lineage>
</organism>
<keyword evidence="2" id="KW-1185">Reference proteome</keyword>
<sequence>MNHLSTDGSATYEASLKTMINLLQSNWRFDVSGRAGNDLNLKKFNKVTIVPLATDLRLLKNYLLLKAGEAVNRLARNAADANAYNTLLETVYFRVNTTE</sequence>
<dbReference type="Proteomes" id="UP001152888">
    <property type="component" value="Unassembled WGS sequence"/>
</dbReference>
<dbReference type="EMBL" id="CAKOFQ010007102">
    <property type="protein sequence ID" value="CAH1990974.1"/>
    <property type="molecule type" value="Genomic_DNA"/>
</dbReference>
<proteinExistence type="predicted"/>
<accession>A0A9P0L752</accession>
<comment type="caution">
    <text evidence="1">The sequence shown here is derived from an EMBL/GenBank/DDBJ whole genome shotgun (WGS) entry which is preliminary data.</text>
</comment>
<evidence type="ECO:0000313" key="1">
    <source>
        <dbReference type="EMBL" id="CAH1990974.1"/>
    </source>
</evidence>
<protein>
    <submittedName>
        <fullName evidence="1">Uncharacterized protein</fullName>
    </submittedName>
</protein>
<dbReference type="OrthoDB" id="6777590at2759"/>